<name>A0ABY4FPA1_9MICO</name>
<keyword evidence="3" id="KW-1185">Reference proteome</keyword>
<sequence length="147" mass="16468">MTDIATVVFNGRSFGPFREGELGYELVMEIRRLQAALARAAAPEPVAQEAFDPFLSPAEVQALPVGSVVMTETDPAVFGAYEQRVWQRFGGEPDWQFRSPRHEWQSTDGGFQRVEDRDWPPVFSNNRRVRLLYTPGPLPVGGESDGE</sequence>
<dbReference type="RefSeq" id="WP_244729097.1">
    <property type="nucleotide sequence ID" value="NZ_CP095045.1"/>
</dbReference>
<accession>A0ABY4FPA1</accession>
<feature type="region of interest" description="Disordered" evidence="1">
    <location>
        <begin position="97"/>
        <end position="118"/>
    </location>
</feature>
<protein>
    <submittedName>
        <fullName evidence="2">Uncharacterized protein</fullName>
    </submittedName>
</protein>
<proteinExistence type="predicted"/>
<gene>
    <name evidence="2" type="ORF">MUN78_04505</name>
</gene>
<dbReference type="Proteomes" id="UP000831786">
    <property type="component" value="Chromosome"/>
</dbReference>
<reference evidence="2 3" key="1">
    <citation type="submission" date="2022-04" db="EMBL/GenBank/DDBJ databases">
        <title>Leucobacter sp. isolated from rhizosphere of garlic.</title>
        <authorList>
            <person name="Won M."/>
            <person name="Lee C.-M."/>
            <person name="Woen H.-Y."/>
            <person name="Kwon S.-W."/>
        </authorList>
    </citation>
    <scope>NUCLEOTIDE SEQUENCE [LARGE SCALE GENOMIC DNA]</scope>
    <source>
        <strain evidence="2 3">H21R-40</strain>
    </source>
</reference>
<dbReference type="EMBL" id="CP095045">
    <property type="protein sequence ID" value="UOQ58113.1"/>
    <property type="molecule type" value="Genomic_DNA"/>
</dbReference>
<organism evidence="2 3">
    <name type="scientific">Leucobacter allii</name>
    <dbReference type="NCBI Taxonomy" id="2932247"/>
    <lineage>
        <taxon>Bacteria</taxon>
        <taxon>Bacillati</taxon>
        <taxon>Actinomycetota</taxon>
        <taxon>Actinomycetes</taxon>
        <taxon>Micrococcales</taxon>
        <taxon>Microbacteriaceae</taxon>
        <taxon>Leucobacter</taxon>
    </lineage>
</organism>
<evidence type="ECO:0000256" key="1">
    <source>
        <dbReference type="SAM" id="MobiDB-lite"/>
    </source>
</evidence>
<evidence type="ECO:0000313" key="3">
    <source>
        <dbReference type="Proteomes" id="UP000831786"/>
    </source>
</evidence>
<evidence type="ECO:0000313" key="2">
    <source>
        <dbReference type="EMBL" id="UOQ58113.1"/>
    </source>
</evidence>